<dbReference type="PANTHER" id="PTHR43744">
    <property type="entry name" value="ABC TRANSPORTER PERMEASE PROTEIN MG189-RELATED-RELATED"/>
    <property type="match status" value="1"/>
</dbReference>
<keyword evidence="3" id="KW-1003">Cell membrane</keyword>
<feature type="transmembrane region" description="Helical" evidence="7">
    <location>
        <begin position="83"/>
        <end position="104"/>
    </location>
</feature>
<keyword evidence="4 7" id="KW-0812">Transmembrane</keyword>
<dbReference type="PANTHER" id="PTHR43744:SF9">
    <property type="entry name" value="POLYGALACTURONAN_RHAMNOGALACTURONAN TRANSPORT SYSTEM PERMEASE PROTEIN YTCP"/>
    <property type="match status" value="1"/>
</dbReference>
<evidence type="ECO:0000256" key="4">
    <source>
        <dbReference type="ARBA" id="ARBA00022692"/>
    </source>
</evidence>
<sequence>MHSSFSRKPLFEQVFNIFNIILMFILAVITLYPMLYVLFASLSDPVELQKVTGLLFRPAGFSWGGYEAVLKSENIWLGYRNTIFYVIVGTFINMSVTILGSFALSRKNFLLKKPLMIMIMITMFFGGGMIPTFLVIRNLGMLNTVWAIIIPGAISTYNMIVLRTAFESIPESLIESAIMDGANDWIVLTRIVLPLSKAALATIALFYAVGRWGEWYSALVYLQQRRDLYPLQMFLRELLVQPVTSDQAYASAMTASSAQSIMMKEVIKYATIIVSTLPILVLYPFLQKYFVNGVMIGAIKG</sequence>
<evidence type="ECO:0000313" key="9">
    <source>
        <dbReference type="EMBL" id="MBC8581185.1"/>
    </source>
</evidence>
<dbReference type="Gene3D" id="1.10.3720.10">
    <property type="entry name" value="MetI-like"/>
    <property type="match status" value="1"/>
</dbReference>
<feature type="transmembrane region" description="Helical" evidence="7">
    <location>
        <begin position="116"/>
        <end position="139"/>
    </location>
</feature>
<dbReference type="EMBL" id="JACRSY010000039">
    <property type="protein sequence ID" value="MBC8581185.1"/>
    <property type="molecule type" value="Genomic_DNA"/>
</dbReference>
<dbReference type="SUPFAM" id="SSF161098">
    <property type="entry name" value="MetI-like"/>
    <property type="match status" value="1"/>
</dbReference>
<reference evidence="9" key="1">
    <citation type="submission" date="2020-08" db="EMBL/GenBank/DDBJ databases">
        <title>Genome public.</title>
        <authorList>
            <person name="Liu C."/>
            <person name="Sun Q."/>
        </authorList>
    </citation>
    <scope>NUCLEOTIDE SEQUENCE</scope>
    <source>
        <strain evidence="9">NSJ-12</strain>
    </source>
</reference>
<dbReference type="GO" id="GO:0055085">
    <property type="term" value="P:transmembrane transport"/>
    <property type="evidence" value="ECO:0007669"/>
    <property type="project" value="InterPro"/>
</dbReference>
<feature type="domain" description="ABC transmembrane type-1" evidence="8">
    <location>
        <begin position="79"/>
        <end position="274"/>
    </location>
</feature>
<evidence type="ECO:0000256" key="6">
    <source>
        <dbReference type="ARBA" id="ARBA00023136"/>
    </source>
</evidence>
<dbReference type="GO" id="GO:0005886">
    <property type="term" value="C:plasma membrane"/>
    <property type="evidence" value="ECO:0007669"/>
    <property type="project" value="UniProtKB-SubCell"/>
</dbReference>
<name>A0A926ELC5_9FIRM</name>
<evidence type="ECO:0000256" key="1">
    <source>
        <dbReference type="ARBA" id="ARBA00004651"/>
    </source>
</evidence>
<evidence type="ECO:0000259" key="8">
    <source>
        <dbReference type="PROSITE" id="PS50928"/>
    </source>
</evidence>
<organism evidence="9 10">
    <name type="scientific">Zhenhengia yiwuensis</name>
    <dbReference type="NCBI Taxonomy" id="2763666"/>
    <lineage>
        <taxon>Bacteria</taxon>
        <taxon>Bacillati</taxon>
        <taxon>Bacillota</taxon>
        <taxon>Clostridia</taxon>
        <taxon>Lachnospirales</taxon>
        <taxon>Lachnospiraceae</taxon>
        <taxon>Zhenhengia</taxon>
    </lineage>
</organism>
<dbReference type="CDD" id="cd06261">
    <property type="entry name" value="TM_PBP2"/>
    <property type="match status" value="1"/>
</dbReference>
<keyword evidence="6 7" id="KW-0472">Membrane</keyword>
<comment type="subcellular location">
    <subcellularLocation>
        <location evidence="1 7">Cell membrane</location>
        <topology evidence="1 7">Multi-pass membrane protein</topology>
    </subcellularLocation>
</comment>
<keyword evidence="2 7" id="KW-0813">Transport</keyword>
<evidence type="ECO:0000256" key="7">
    <source>
        <dbReference type="RuleBase" id="RU363032"/>
    </source>
</evidence>
<comment type="similarity">
    <text evidence="7">Belongs to the binding-protein-dependent transport system permease family.</text>
</comment>
<dbReference type="Proteomes" id="UP000655830">
    <property type="component" value="Unassembled WGS sequence"/>
</dbReference>
<dbReference type="AlphaFoldDB" id="A0A926ELC5"/>
<feature type="transmembrane region" description="Helical" evidence="7">
    <location>
        <begin position="266"/>
        <end position="286"/>
    </location>
</feature>
<feature type="transmembrane region" description="Helical" evidence="7">
    <location>
        <begin position="20"/>
        <end position="39"/>
    </location>
</feature>
<evidence type="ECO:0000256" key="3">
    <source>
        <dbReference type="ARBA" id="ARBA00022475"/>
    </source>
</evidence>
<dbReference type="PROSITE" id="PS50928">
    <property type="entry name" value="ABC_TM1"/>
    <property type="match status" value="1"/>
</dbReference>
<dbReference type="InterPro" id="IPR000515">
    <property type="entry name" value="MetI-like"/>
</dbReference>
<keyword evidence="5 7" id="KW-1133">Transmembrane helix</keyword>
<feature type="transmembrane region" description="Helical" evidence="7">
    <location>
        <begin position="145"/>
        <end position="166"/>
    </location>
</feature>
<comment type="caution">
    <text evidence="9">The sequence shown here is derived from an EMBL/GenBank/DDBJ whole genome shotgun (WGS) entry which is preliminary data.</text>
</comment>
<gene>
    <name evidence="9" type="ORF">H8718_16830</name>
</gene>
<evidence type="ECO:0000313" key="10">
    <source>
        <dbReference type="Proteomes" id="UP000655830"/>
    </source>
</evidence>
<protein>
    <submittedName>
        <fullName evidence="9">Carbohydrate ABC transporter permease</fullName>
    </submittedName>
</protein>
<evidence type="ECO:0000256" key="5">
    <source>
        <dbReference type="ARBA" id="ARBA00022989"/>
    </source>
</evidence>
<dbReference type="Pfam" id="PF00528">
    <property type="entry name" value="BPD_transp_1"/>
    <property type="match status" value="1"/>
</dbReference>
<evidence type="ECO:0000256" key="2">
    <source>
        <dbReference type="ARBA" id="ARBA00022448"/>
    </source>
</evidence>
<dbReference type="RefSeq" id="WP_177669097.1">
    <property type="nucleotide sequence ID" value="NZ_JACRSY010000039.1"/>
</dbReference>
<keyword evidence="10" id="KW-1185">Reference proteome</keyword>
<feature type="transmembrane region" description="Helical" evidence="7">
    <location>
        <begin position="187"/>
        <end position="209"/>
    </location>
</feature>
<proteinExistence type="inferred from homology"/>
<dbReference type="InterPro" id="IPR035906">
    <property type="entry name" value="MetI-like_sf"/>
</dbReference>
<accession>A0A926ELC5</accession>